<keyword evidence="3" id="KW-1185">Reference proteome</keyword>
<dbReference type="Pfam" id="PF05380">
    <property type="entry name" value="Peptidase_A17"/>
    <property type="match status" value="1"/>
</dbReference>
<reference evidence="3" key="1">
    <citation type="journal article" date="2015" name="Proc. Natl. Acad. Sci. U.S.A.">
        <title>Genome sequence of the Asian Tiger mosquito, Aedes albopictus, reveals insights into its biology, genetics, and evolution.</title>
        <authorList>
            <person name="Chen X.G."/>
            <person name="Jiang X."/>
            <person name="Gu J."/>
            <person name="Xu M."/>
            <person name="Wu Y."/>
            <person name="Deng Y."/>
            <person name="Zhang C."/>
            <person name="Bonizzoni M."/>
            <person name="Dermauw W."/>
            <person name="Vontas J."/>
            <person name="Armbruster P."/>
            <person name="Huang X."/>
            <person name="Yang Y."/>
            <person name="Zhang H."/>
            <person name="He W."/>
            <person name="Peng H."/>
            <person name="Liu Y."/>
            <person name="Wu K."/>
            <person name="Chen J."/>
            <person name="Lirakis M."/>
            <person name="Topalis P."/>
            <person name="Van Leeuwen T."/>
            <person name="Hall A.B."/>
            <person name="Jiang X."/>
            <person name="Thorpe C."/>
            <person name="Mueller R.L."/>
            <person name="Sun C."/>
            <person name="Waterhouse R.M."/>
            <person name="Yan G."/>
            <person name="Tu Z.J."/>
            <person name="Fang X."/>
            <person name="James A.A."/>
        </authorList>
    </citation>
    <scope>NUCLEOTIDE SEQUENCE [LARGE SCALE GENOMIC DNA]</scope>
    <source>
        <strain evidence="3">Foshan</strain>
    </source>
</reference>
<evidence type="ECO:0000313" key="2">
    <source>
        <dbReference type="EnsemblMetazoa" id="AALFPA23_013488.P19529"/>
    </source>
</evidence>
<evidence type="ECO:0008006" key="4">
    <source>
        <dbReference type="Google" id="ProtNLM"/>
    </source>
</evidence>
<dbReference type="RefSeq" id="XP_062713494.1">
    <property type="nucleotide sequence ID" value="XM_062857510.1"/>
</dbReference>
<sequence length="120" mass="13688">MGSEQKPTKRLVASCVKGFFNLLGLLSPFTIHGNIIIQHLWRSKCDPNSWELWKHEHSYGCVAYLRAVIVGNAHYSLMMSRTKMAPVKRQAIPRLEMMGIIMGALTVLDTHSYQINRTVF</sequence>
<protein>
    <recommendedName>
        <fullName evidence="4">Secreted protein</fullName>
    </recommendedName>
</protein>
<organism evidence="2 3">
    <name type="scientific">Aedes albopictus</name>
    <name type="common">Asian tiger mosquito</name>
    <name type="synonym">Stegomyia albopicta</name>
    <dbReference type="NCBI Taxonomy" id="7160"/>
    <lineage>
        <taxon>Eukaryota</taxon>
        <taxon>Metazoa</taxon>
        <taxon>Ecdysozoa</taxon>
        <taxon>Arthropoda</taxon>
        <taxon>Hexapoda</taxon>
        <taxon>Insecta</taxon>
        <taxon>Pterygota</taxon>
        <taxon>Neoptera</taxon>
        <taxon>Endopterygota</taxon>
        <taxon>Diptera</taxon>
        <taxon>Nematocera</taxon>
        <taxon>Culicoidea</taxon>
        <taxon>Culicidae</taxon>
        <taxon>Culicinae</taxon>
        <taxon>Aedini</taxon>
        <taxon>Aedes</taxon>
        <taxon>Stegomyia</taxon>
    </lineage>
</organism>
<dbReference type="GeneID" id="134290383"/>
<proteinExistence type="predicted"/>
<accession>A0ABM1YZ99</accession>
<reference evidence="2" key="2">
    <citation type="submission" date="2025-05" db="UniProtKB">
        <authorList>
            <consortium name="EnsemblMetazoa"/>
        </authorList>
    </citation>
    <scope>IDENTIFICATION</scope>
    <source>
        <strain evidence="2">Foshan</strain>
    </source>
</reference>
<feature type="transmembrane region" description="Helical" evidence="1">
    <location>
        <begin position="57"/>
        <end position="77"/>
    </location>
</feature>
<keyword evidence="1" id="KW-0812">Transmembrane</keyword>
<keyword evidence="1" id="KW-0472">Membrane</keyword>
<feature type="transmembrane region" description="Helical" evidence="1">
    <location>
        <begin position="12"/>
        <end position="37"/>
    </location>
</feature>
<evidence type="ECO:0000313" key="3">
    <source>
        <dbReference type="Proteomes" id="UP000069940"/>
    </source>
</evidence>
<name>A0ABM1YZ99_AEDAL</name>
<keyword evidence="1" id="KW-1133">Transmembrane helix</keyword>
<dbReference type="EnsemblMetazoa" id="AALFPA23_013488.R19529">
    <property type="protein sequence ID" value="AALFPA23_013488.P19529"/>
    <property type="gene ID" value="AALFPA23_013488"/>
</dbReference>
<dbReference type="Proteomes" id="UP000069940">
    <property type="component" value="Unassembled WGS sequence"/>
</dbReference>
<dbReference type="InterPro" id="IPR008042">
    <property type="entry name" value="Retrotrans_Pao"/>
</dbReference>
<evidence type="ECO:0000256" key="1">
    <source>
        <dbReference type="SAM" id="Phobius"/>
    </source>
</evidence>